<evidence type="ECO:0000256" key="6">
    <source>
        <dbReference type="ARBA" id="ARBA00022884"/>
    </source>
</evidence>
<feature type="domain" description="tRNA-specific 2-thiouridylase MnmA-like C-terminal" evidence="10">
    <location>
        <begin position="275"/>
        <end position="349"/>
    </location>
</feature>
<comment type="subcellular location">
    <subcellularLocation>
        <location evidence="9">Cytoplasm</location>
    </subcellularLocation>
</comment>
<dbReference type="NCBIfam" id="NF001138">
    <property type="entry name" value="PRK00143.1"/>
    <property type="match status" value="1"/>
</dbReference>
<dbReference type="AlphaFoldDB" id="A0A0D2JMX1"/>
<dbReference type="InterPro" id="IPR023382">
    <property type="entry name" value="MnmA-like_central_sf"/>
</dbReference>
<evidence type="ECO:0000313" key="13">
    <source>
        <dbReference type="Proteomes" id="UP000032214"/>
    </source>
</evidence>
<dbReference type="GO" id="GO:0103016">
    <property type="term" value="F:tRNA-uridine 2-sulfurtransferase activity"/>
    <property type="evidence" value="ECO:0007669"/>
    <property type="project" value="UniProtKB-EC"/>
</dbReference>
<dbReference type="SUPFAM" id="SSF52402">
    <property type="entry name" value="Adenine nucleotide alpha hydrolases-like"/>
    <property type="match status" value="1"/>
</dbReference>
<protein>
    <recommendedName>
        <fullName evidence="9">tRNA-specific 2-thiouridylase MnmA</fullName>
        <ecNumber evidence="9">2.8.1.13</ecNumber>
    </recommendedName>
</protein>
<dbReference type="GO" id="GO:0005524">
    <property type="term" value="F:ATP binding"/>
    <property type="evidence" value="ECO:0007669"/>
    <property type="project" value="UniProtKB-KW"/>
</dbReference>
<feature type="active site" description="Nucleophile" evidence="9">
    <location>
        <position position="99"/>
    </location>
</feature>
<dbReference type="FunFam" id="2.30.30.280:FF:000001">
    <property type="entry name" value="tRNA-specific 2-thiouridylase MnmA"/>
    <property type="match status" value="1"/>
</dbReference>
<dbReference type="EC" id="2.8.1.13" evidence="9"/>
<keyword evidence="4 9" id="KW-0547">Nucleotide-binding</keyword>
<name>A0A0D2JMX1_9BACT</name>
<keyword evidence="6 9" id="KW-0694">RNA-binding</keyword>
<evidence type="ECO:0000256" key="3">
    <source>
        <dbReference type="ARBA" id="ARBA00022694"/>
    </source>
</evidence>
<comment type="caution">
    <text evidence="12">The sequence shown here is derived from an EMBL/GenBank/DDBJ whole genome shotgun (WGS) entry which is preliminary data.</text>
</comment>
<dbReference type="InterPro" id="IPR014729">
    <property type="entry name" value="Rossmann-like_a/b/a_fold"/>
</dbReference>
<comment type="function">
    <text evidence="9">Catalyzes the 2-thiolation of uridine at the wobble position (U34) of tRNA, leading to the formation of s(2)U34.</text>
</comment>
<dbReference type="EMBL" id="ARQD01000001">
    <property type="protein sequence ID" value="KIX85668.1"/>
    <property type="molecule type" value="Genomic_DNA"/>
</dbReference>
<feature type="domain" description="tRNA-specific 2-thiouridylase MnmA-like central" evidence="11">
    <location>
        <begin position="203"/>
        <end position="265"/>
    </location>
</feature>
<feature type="site" description="Interaction with tRNA" evidence="9">
    <location>
        <position position="333"/>
    </location>
</feature>
<keyword evidence="9" id="KW-0963">Cytoplasm</keyword>
<dbReference type="Gene3D" id="3.40.50.620">
    <property type="entry name" value="HUPs"/>
    <property type="match status" value="1"/>
</dbReference>
<dbReference type="GO" id="GO:0006400">
    <property type="term" value="P:tRNA modification"/>
    <property type="evidence" value="ECO:0007669"/>
    <property type="project" value="UniProtKB-UniRule"/>
</dbReference>
<feature type="binding site" evidence="9">
    <location>
        <position position="32"/>
    </location>
    <ligand>
        <name>ATP</name>
        <dbReference type="ChEBI" id="CHEBI:30616"/>
    </ligand>
</feature>
<dbReference type="STRING" id="1306947.J120_01900"/>
<comment type="caution">
    <text evidence="9">Lacks conserved residue(s) required for the propagation of feature annotation.</text>
</comment>
<evidence type="ECO:0000256" key="4">
    <source>
        <dbReference type="ARBA" id="ARBA00022741"/>
    </source>
</evidence>
<keyword evidence="1 9" id="KW-0820">tRNA-binding</keyword>
<dbReference type="GO" id="GO:0000049">
    <property type="term" value="F:tRNA binding"/>
    <property type="evidence" value="ECO:0007669"/>
    <property type="project" value="UniProtKB-KW"/>
</dbReference>
<sequence>MKIAALTSGGVDSSVALSLLKDKGYDVTAFYLKIWLEDELSYLGSCPWEEDLSFARAVCQQLDVPLEIVSLQKEYFEYVVHHTIEQIKAGLTPNPDMFCNQRIKFGMFFDKVPQEFTYAATGHYAQVQHSSNGSKLLCSPDLLKDQTYFLSYLRQNQLQKALFPIGHLQKSQVRTYAQERQLAPATRKDSQGICFLGKLKFSDFIKHYLGIQKGSIVEFESGKILGTHQGYWYHTIGQRQGSGLAGGPWYVVSKDIQQNIIYMSRTYHEPDKQRNTCTVTQCNWIDTHIPNTDTLEVKLRHGANRYKAHVIYLDNQTVHITLDQNDQGIAAGQFVAFYQEDQCLGSGIIYST</sequence>
<organism evidence="12 13">
    <name type="scientific">candidate division TM6 bacterium JCVI TM6SC1</name>
    <dbReference type="NCBI Taxonomy" id="1306947"/>
    <lineage>
        <taxon>Bacteria</taxon>
        <taxon>Candidatus Babelota</taxon>
        <taxon>Vermiphilus</taxon>
    </lineage>
</organism>
<reference evidence="12 13" key="1">
    <citation type="journal article" date="2013" name="Proc. Natl. Acad. Sci. U.S.A.">
        <title>Candidate phylum TM6 genome recovered from a hospital sink biofilm provides genomic insights into this uncultivated phylum.</title>
        <authorList>
            <person name="McLean J.S."/>
            <person name="Lombardo M.J."/>
            <person name="Badger J.H."/>
            <person name="Edlund A."/>
            <person name="Novotny M."/>
            <person name="Yee-Greenbaum J."/>
            <person name="Vyahhi N."/>
            <person name="Hall A.P."/>
            <person name="Yang Y."/>
            <person name="Dupont C.L."/>
            <person name="Ziegler M.G."/>
            <person name="Chitsaz H."/>
            <person name="Allen A.E."/>
            <person name="Yooseph S."/>
            <person name="Tesler G."/>
            <person name="Pevzner P.A."/>
            <person name="Friedman R.M."/>
            <person name="Nealson K.H."/>
            <person name="Venter J.C."/>
            <person name="Lasken R.S."/>
        </authorList>
    </citation>
    <scope>NUCLEOTIDE SEQUENCE [LARGE SCALE GENOMIC DNA]</scope>
    <source>
        <strain evidence="12 13">TM6SC1</strain>
    </source>
</reference>
<evidence type="ECO:0000259" key="10">
    <source>
        <dbReference type="Pfam" id="PF20258"/>
    </source>
</evidence>
<evidence type="ECO:0000259" key="11">
    <source>
        <dbReference type="Pfam" id="PF20259"/>
    </source>
</evidence>
<dbReference type="InterPro" id="IPR004506">
    <property type="entry name" value="MnmA-like"/>
</dbReference>
<dbReference type="PANTHER" id="PTHR43052:SF1">
    <property type="entry name" value="TRNA-5-TAURINOMETHYLURIDINE 2-SULFURTRANSFERASE"/>
    <property type="match status" value="1"/>
</dbReference>
<keyword evidence="13" id="KW-1185">Reference proteome</keyword>
<comment type="catalytic activity">
    <reaction evidence="8 9">
        <text>S-sulfanyl-L-cysteinyl-[protein] + uridine(34) in tRNA + AH2 + ATP = 2-thiouridine(34) in tRNA + L-cysteinyl-[protein] + A + AMP + diphosphate + H(+)</text>
        <dbReference type="Rhea" id="RHEA:47032"/>
        <dbReference type="Rhea" id="RHEA-COMP:10131"/>
        <dbReference type="Rhea" id="RHEA-COMP:11726"/>
        <dbReference type="Rhea" id="RHEA-COMP:11727"/>
        <dbReference type="Rhea" id="RHEA-COMP:11728"/>
        <dbReference type="ChEBI" id="CHEBI:13193"/>
        <dbReference type="ChEBI" id="CHEBI:15378"/>
        <dbReference type="ChEBI" id="CHEBI:17499"/>
        <dbReference type="ChEBI" id="CHEBI:29950"/>
        <dbReference type="ChEBI" id="CHEBI:30616"/>
        <dbReference type="ChEBI" id="CHEBI:33019"/>
        <dbReference type="ChEBI" id="CHEBI:61963"/>
        <dbReference type="ChEBI" id="CHEBI:65315"/>
        <dbReference type="ChEBI" id="CHEBI:87170"/>
        <dbReference type="ChEBI" id="CHEBI:456215"/>
        <dbReference type="EC" id="2.8.1.13"/>
    </reaction>
</comment>
<gene>
    <name evidence="9" type="primary">mnmA</name>
    <name evidence="12" type="ORF">J120_01900</name>
</gene>
<evidence type="ECO:0000256" key="2">
    <source>
        <dbReference type="ARBA" id="ARBA00022679"/>
    </source>
</evidence>
<evidence type="ECO:0000256" key="7">
    <source>
        <dbReference type="ARBA" id="ARBA00023157"/>
    </source>
</evidence>
<dbReference type="NCBIfam" id="TIGR00420">
    <property type="entry name" value="trmU"/>
    <property type="match status" value="1"/>
</dbReference>
<evidence type="ECO:0000313" key="12">
    <source>
        <dbReference type="EMBL" id="KIX85668.1"/>
    </source>
</evidence>
<dbReference type="Proteomes" id="UP000032214">
    <property type="component" value="Unassembled WGS sequence"/>
</dbReference>
<dbReference type="CDD" id="cd01998">
    <property type="entry name" value="MnmA_TRMU-like"/>
    <property type="match status" value="1"/>
</dbReference>
<proteinExistence type="inferred from homology"/>
<feature type="region of interest" description="Interaction with tRNA" evidence="9">
    <location>
        <begin position="144"/>
        <end position="146"/>
    </location>
</feature>
<keyword evidence="7" id="KW-1015">Disulfide bond</keyword>
<dbReference type="eggNOG" id="COG0482">
    <property type="taxonomic scope" value="Bacteria"/>
</dbReference>
<dbReference type="Gene3D" id="2.40.30.10">
    <property type="entry name" value="Translation factors"/>
    <property type="match status" value="1"/>
</dbReference>
<dbReference type="Pfam" id="PF20259">
    <property type="entry name" value="tRNA_Me_trans_M"/>
    <property type="match status" value="1"/>
</dbReference>
<evidence type="ECO:0000256" key="1">
    <source>
        <dbReference type="ARBA" id="ARBA00022555"/>
    </source>
</evidence>
<keyword evidence="5 9" id="KW-0067">ATP-binding</keyword>
<feature type="site" description="Interaction with tRNA" evidence="9">
    <location>
        <position position="123"/>
    </location>
</feature>
<accession>A0A0D2JMX1</accession>
<dbReference type="GO" id="GO:0005737">
    <property type="term" value="C:cytoplasm"/>
    <property type="evidence" value="ECO:0007669"/>
    <property type="project" value="UniProtKB-SubCell"/>
</dbReference>
<evidence type="ECO:0000256" key="9">
    <source>
        <dbReference type="HAMAP-Rule" id="MF_00144"/>
    </source>
</evidence>
<feature type="active site" description="Cysteine persulfide intermediate" evidence="9">
    <location>
        <position position="194"/>
    </location>
</feature>
<dbReference type="Gene3D" id="2.30.30.280">
    <property type="entry name" value="Adenine nucleotide alpha hydrolases-like domains"/>
    <property type="match status" value="1"/>
</dbReference>
<dbReference type="Pfam" id="PF03054">
    <property type="entry name" value="tRNA_Me_trans"/>
    <property type="match status" value="1"/>
</dbReference>
<evidence type="ECO:0000256" key="8">
    <source>
        <dbReference type="ARBA" id="ARBA00051542"/>
    </source>
</evidence>
<keyword evidence="3 9" id="KW-0819">tRNA processing</keyword>
<feature type="binding site" evidence="9">
    <location>
        <begin position="6"/>
        <end position="13"/>
    </location>
    <ligand>
        <name>ATP</name>
        <dbReference type="ChEBI" id="CHEBI:30616"/>
    </ligand>
</feature>
<dbReference type="InterPro" id="IPR051305">
    <property type="entry name" value="tRNA_2-thiouridylase_MnmA"/>
</dbReference>
<evidence type="ECO:0000256" key="5">
    <source>
        <dbReference type="ARBA" id="ARBA00022840"/>
    </source>
</evidence>
<dbReference type="InterPro" id="IPR046885">
    <property type="entry name" value="MnmA-like_C"/>
</dbReference>
<feature type="binding site" evidence="9">
    <location>
        <position position="122"/>
    </location>
    <ligand>
        <name>ATP</name>
        <dbReference type="ChEBI" id="CHEBI:30616"/>
    </ligand>
</feature>
<dbReference type="InterPro" id="IPR046884">
    <property type="entry name" value="MnmA-like_central"/>
</dbReference>
<dbReference type="PANTHER" id="PTHR43052">
    <property type="match status" value="1"/>
</dbReference>
<comment type="similarity">
    <text evidence="9">Belongs to the MnmA/TRMU family.</text>
</comment>
<keyword evidence="2 9" id="KW-0808">Transferase</keyword>
<dbReference type="HAMAP" id="MF_00144">
    <property type="entry name" value="tRNA_thiouridyl_MnmA"/>
    <property type="match status" value="1"/>
</dbReference>
<feature type="region of interest" description="Interaction with target base in tRNA" evidence="9">
    <location>
        <begin position="94"/>
        <end position="96"/>
    </location>
</feature>
<dbReference type="Pfam" id="PF20258">
    <property type="entry name" value="tRNA_Me_trans_C"/>
    <property type="match status" value="1"/>
</dbReference>